<reference evidence="2 3" key="1">
    <citation type="submission" date="2020-08" db="EMBL/GenBank/DDBJ databases">
        <title>Genomic Encyclopedia of Type Strains, Phase IV (KMG-IV): sequencing the most valuable type-strain genomes for metagenomic binning, comparative biology and taxonomic classification.</title>
        <authorList>
            <person name="Goeker M."/>
        </authorList>
    </citation>
    <scope>NUCLEOTIDE SEQUENCE [LARGE SCALE GENOMIC DNA]</scope>
    <source>
        <strain evidence="2 3">DSM 107085</strain>
    </source>
</reference>
<keyword evidence="1" id="KW-1133">Transmembrane helix</keyword>
<sequence>MPAAHAITGPRPRPRATQRGGALVEYALVLGVLLLALLVGTGGQQAPLTQLLDALRNAYTSFVYALSISWF</sequence>
<evidence type="ECO:0000256" key="1">
    <source>
        <dbReference type="SAM" id="Phobius"/>
    </source>
</evidence>
<dbReference type="AlphaFoldDB" id="A0A841KRE5"/>
<evidence type="ECO:0000313" key="2">
    <source>
        <dbReference type="EMBL" id="MBB6184558.1"/>
    </source>
</evidence>
<protein>
    <submittedName>
        <fullName evidence="2">Flp pilus assembly pilin Flp</fullName>
    </submittedName>
</protein>
<accession>A0A841KRE5</accession>
<name>A0A841KRE5_9GAMM</name>
<keyword evidence="1" id="KW-0812">Transmembrane</keyword>
<organism evidence="2 3">
    <name type="scientific">Oleiagrimonas soli</name>
    <dbReference type="NCBI Taxonomy" id="1543381"/>
    <lineage>
        <taxon>Bacteria</taxon>
        <taxon>Pseudomonadati</taxon>
        <taxon>Pseudomonadota</taxon>
        <taxon>Gammaproteobacteria</taxon>
        <taxon>Lysobacterales</taxon>
        <taxon>Rhodanobacteraceae</taxon>
        <taxon>Oleiagrimonas</taxon>
    </lineage>
</organism>
<dbReference type="RefSeq" id="WP_052394546.1">
    <property type="nucleotide sequence ID" value="NZ_JACHET010000001.1"/>
</dbReference>
<feature type="transmembrane region" description="Helical" evidence="1">
    <location>
        <begin position="21"/>
        <end position="39"/>
    </location>
</feature>
<evidence type="ECO:0000313" key="3">
    <source>
        <dbReference type="Proteomes" id="UP000560000"/>
    </source>
</evidence>
<proteinExistence type="predicted"/>
<keyword evidence="1" id="KW-0472">Membrane</keyword>
<dbReference type="EMBL" id="JACHET010000001">
    <property type="protein sequence ID" value="MBB6184558.1"/>
    <property type="molecule type" value="Genomic_DNA"/>
</dbReference>
<dbReference type="Proteomes" id="UP000560000">
    <property type="component" value="Unassembled WGS sequence"/>
</dbReference>
<gene>
    <name evidence="2" type="ORF">HNQ86_001903</name>
</gene>
<comment type="caution">
    <text evidence="2">The sequence shown here is derived from an EMBL/GenBank/DDBJ whole genome shotgun (WGS) entry which is preliminary data.</text>
</comment>